<dbReference type="InterPro" id="IPR050109">
    <property type="entry name" value="HTH-type_TetR-like_transc_reg"/>
</dbReference>
<evidence type="ECO:0000256" key="4">
    <source>
        <dbReference type="PROSITE-ProRule" id="PRU00335"/>
    </source>
</evidence>
<dbReference type="InterPro" id="IPR009057">
    <property type="entry name" value="Homeodomain-like_sf"/>
</dbReference>
<dbReference type="PANTHER" id="PTHR30055:SF238">
    <property type="entry name" value="MYCOFACTOCIN BIOSYNTHESIS TRANSCRIPTIONAL REGULATOR MFTR-RELATED"/>
    <property type="match status" value="1"/>
</dbReference>
<keyword evidence="2 4" id="KW-0238">DNA-binding</keyword>
<dbReference type="Gene3D" id="1.10.357.10">
    <property type="entry name" value="Tetracycline Repressor, domain 2"/>
    <property type="match status" value="1"/>
</dbReference>
<reference evidence="6 7" key="1">
    <citation type="submission" date="2019-03" db="EMBL/GenBank/DDBJ databases">
        <authorList>
            <person name="Dong K."/>
        </authorList>
    </citation>
    <scope>NUCLEOTIDE SEQUENCE [LARGE SCALE GENOMIC DNA]</scope>
    <source>
        <strain evidence="7">dk512</strain>
    </source>
</reference>
<accession>A0ABX5SSY7</accession>
<organism evidence="6 7">
    <name type="scientific">Microbacterium wangchenii</name>
    <dbReference type="NCBI Taxonomy" id="2541726"/>
    <lineage>
        <taxon>Bacteria</taxon>
        <taxon>Bacillati</taxon>
        <taxon>Actinomycetota</taxon>
        <taxon>Actinomycetes</taxon>
        <taxon>Micrococcales</taxon>
        <taxon>Microbacteriaceae</taxon>
        <taxon>Microbacterium</taxon>
    </lineage>
</organism>
<protein>
    <submittedName>
        <fullName evidence="6">TetR family transcriptional regulator</fullName>
    </submittedName>
</protein>
<feature type="domain" description="HTH tetR-type" evidence="5">
    <location>
        <begin position="15"/>
        <end position="75"/>
    </location>
</feature>
<dbReference type="Pfam" id="PF00440">
    <property type="entry name" value="TetR_N"/>
    <property type="match status" value="1"/>
</dbReference>
<name>A0ABX5SSY7_9MICO</name>
<dbReference type="InterPro" id="IPR001647">
    <property type="entry name" value="HTH_TetR"/>
</dbReference>
<evidence type="ECO:0000256" key="2">
    <source>
        <dbReference type="ARBA" id="ARBA00023125"/>
    </source>
</evidence>
<feature type="DNA-binding region" description="H-T-H motif" evidence="4">
    <location>
        <begin position="38"/>
        <end position="57"/>
    </location>
</feature>
<dbReference type="SUPFAM" id="SSF46689">
    <property type="entry name" value="Homeodomain-like"/>
    <property type="match status" value="1"/>
</dbReference>
<evidence type="ECO:0000256" key="3">
    <source>
        <dbReference type="ARBA" id="ARBA00023163"/>
    </source>
</evidence>
<dbReference type="InterPro" id="IPR041347">
    <property type="entry name" value="MftR_C"/>
</dbReference>
<dbReference type="PROSITE" id="PS50977">
    <property type="entry name" value="HTH_TETR_2"/>
    <property type="match status" value="1"/>
</dbReference>
<dbReference type="Proteomes" id="UP000295748">
    <property type="component" value="Chromosome"/>
</dbReference>
<dbReference type="PANTHER" id="PTHR30055">
    <property type="entry name" value="HTH-TYPE TRANSCRIPTIONAL REGULATOR RUTR"/>
    <property type="match status" value="1"/>
</dbReference>
<evidence type="ECO:0000313" key="6">
    <source>
        <dbReference type="EMBL" id="QBR89276.1"/>
    </source>
</evidence>
<dbReference type="Pfam" id="PF17754">
    <property type="entry name" value="TetR_C_14"/>
    <property type="match status" value="1"/>
</dbReference>
<evidence type="ECO:0000259" key="5">
    <source>
        <dbReference type="PROSITE" id="PS50977"/>
    </source>
</evidence>
<dbReference type="PRINTS" id="PR00455">
    <property type="entry name" value="HTHTETR"/>
</dbReference>
<evidence type="ECO:0000256" key="1">
    <source>
        <dbReference type="ARBA" id="ARBA00023015"/>
    </source>
</evidence>
<gene>
    <name evidence="6" type="ORF">E4K62_11650</name>
</gene>
<keyword evidence="3" id="KW-0804">Transcription</keyword>
<evidence type="ECO:0000313" key="7">
    <source>
        <dbReference type="Proteomes" id="UP000295748"/>
    </source>
</evidence>
<dbReference type="EMBL" id="CP038266">
    <property type="protein sequence ID" value="QBR89276.1"/>
    <property type="molecule type" value="Genomic_DNA"/>
</dbReference>
<sequence length="197" mass="21984">MPESAVKSLRERARDGAREHIATEAMRLFLEQGFDATTIDQIAAAAGISPRSFFRYFSTKEDVVLGGLSSQGEAIRDALESRPAEEGPWEALRAALLTLRPLGRTREEQLAIGRMIHETPSLRARSIEKHLGWQRLFVPDVKRRLGIPSQDHDDPRAHAIVACVLTCLDVVGEFWTRGDGREDIADLWDRAVSAVRS</sequence>
<dbReference type="PROSITE" id="PS01081">
    <property type="entry name" value="HTH_TETR_1"/>
    <property type="match status" value="1"/>
</dbReference>
<keyword evidence="7" id="KW-1185">Reference proteome</keyword>
<dbReference type="InterPro" id="IPR023772">
    <property type="entry name" value="DNA-bd_HTH_TetR-type_CS"/>
</dbReference>
<keyword evidence="1" id="KW-0805">Transcription regulation</keyword>
<dbReference type="Gene3D" id="1.10.10.60">
    <property type="entry name" value="Homeodomain-like"/>
    <property type="match status" value="1"/>
</dbReference>
<proteinExistence type="predicted"/>
<dbReference type="RefSeq" id="WP_135067608.1">
    <property type="nucleotide sequence ID" value="NZ_CP038266.1"/>
</dbReference>